<evidence type="ECO:0000313" key="6">
    <source>
        <dbReference type="EMBL" id="KAL3757146.1"/>
    </source>
</evidence>
<feature type="transmembrane region" description="Helical" evidence="5">
    <location>
        <begin position="53"/>
        <end position="72"/>
    </location>
</feature>
<proteinExistence type="predicted"/>
<comment type="subcellular location">
    <subcellularLocation>
        <location evidence="1">Membrane</location>
        <topology evidence="1">Multi-pass membrane protein</topology>
    </subcellularLocation>
</comment>
<feature type="transmembrane region" description="Helical" evidence="5">
    <location>
        <begin position="202"/>
        <end position="223"/>
    </location>
</feature>
<evidence type="ECO:0008006" key="8">
    <source>
        <dbReference type="Google" id="ProtNLM"/>
    </source>
</evidence>
<dbReference type="EMBL" id="JALLBG020000272">
    <property type="protein sequence ID" value="KAL3757146.1"/>
    <property type="molecule type" value="Genomic_DNA"/>
</dbReference>
<feature type="transmembrane region" description="Helical" evidence="5">
    <location>
        <begin position="141"/>
        <end position="165"/>
    </location>
</feature>
<dbReference type="SUPFAM" id="SSF103473">
    <property type="entry name" value="MFS general substrate transporter"/>
    <property type="match status" value="1"/>
</dbReference>
<feature type="transmembrane region" description="Helical" evidence="5">
    <location>
        <begin position="257"/>
        <end position="277"/>
    </location>
</feature>
<feature type="transmembrane region" description="Helical" evidence="5">
    <location>
        <begin position="387"/>
        <end position="409"/>
    </location>
</feature>
<organism evidence="6 7">
    <name type="scientific">Discostella pseudostelligera</name>
    <dbReference type="NCBI Taxonomy" id="259834"/>
    <lineage>
        <taxon>Eukaryota</taxon>
        <taxon>Sar</taxon>
        <taxon>Stramenopiles</taxon>
        <taxon>Ochrophyta</taxon>
        <taxon>Bacillariophyta</taxon>
        <taxon>Coscinodiscophyceae</taxon>
        <taxon>Thalassiosirophycidae</taxon>
        <taxon>Stephanodiscales</taxon>
        <taxon>Stephanodiscaceae</taxon>
        <taxon>Discostella</taxon>
    </lineage>
</organism>
<keyword evidence="2 5" id="KW-0812">Transmembrane</keyword>
<keyword evidence="3 5" id="KW-1133">Transmembrane helix</keyword>
<dbReference type="PRINTS" id="PR01035">
    <property type="entry name" value="TCRTETA"/>
</dbReference>
<dbReference type="Pfam" id="PF07690">
    <property type="entry name" value="MFS_1"/>
    <property type="match status" value="1"/>
</dbReference>
<feature type="transmembrane region" description="Helical" evidence="5">
    <location>
        <begin position="353"/>
        <end position="375"/>
    </location>
</feature>
<accession>A0ABD3M531</accession>
<keyword evidence="7" id="KW-1185">Reference proteome</keyword>
<name>A0ABD3M531_9STRA</name>
<dbReference type="Gene3D" id="1.20.1250.20">
    <property type="entry name" value="MFS general substrate transporter like domains"/>
    <property type="match status" value="1"/>
</dbReference>
<evidence type="ECO:0000256" key="5">
    <source>
        <dbReference type="SAM" id="Phobius"/>
    </source>
</evidence>
<dbReference type="InterPro" id="IPR001958">
    <property type="entry name" value="Tet-R_TetA/multi-R_MdtG-like"/>
</dbReference>
<evidence type="ECO:0000256" key="4">
    <source>
        <dbReference type="ARBA" id="ARBA00023136"/>
    </source>
</evidence>
<reference evidence="6 7" key="1">
    <citation type="submission" date="2024-10" db="EMBL/GenBank/DDBJ databases">
        <title>Updated reference genomes for cyclostephanoid diatoms.</title>
        <authorList>
            <person name="Roberts W.R."/>
            <person name="Alverson A.J."/>
        </authorList>
    </citation>
    <scope>NUCLEOTIDE SEQUENCE [LARGE SCALE GENOMIC DNA]</scope>
    <source>
        <strain evidence="6 7">AJA232-27</strain>
    </source>
</reference>
<keyword evidence="4 5" id="KW-0472">Membrane</keyword>
<evidence type="ECO:0000313" key="7">
    <source>
        <dbReference type="Proteomes" id="UP001530293"/>
    </source>
</evidence>
<comment type="caution">
    <text evidence="6">The sequence shown here is derived from an EMBL/GenBank/DDBJ whole genome shotgun (WGS) entry which is preliminary data.</text>
</comment>
<gene>
    <name evidence="6" type="ORF">ACHAWU_004578</name>
</gene>
<dbReference type="AlphaFoldDB" id="A0ABD3M531"/>
<evidence type="ECO:0000256" key="2">
    <source>
        <dbReference type="ARBA" id="ARBA00022692"/>
    </source>
</evidence>
<dbReference type="PANTHER" id="PTHR24002">
    <property type="entry name" value="SOLUTE CARRIER FAMILY 22 MEMBER 18"/>
    <property type="match status" value="1"/>
</dbReference>
<feature type="transmembrane region" description="Helical" evidence="5">
    <location>
        <begin position="118"/>
        <end position="135"/>
    </location>
</feature>
<evidence type="ECO:0000256" key="1">
    <source>
        <dbReference type="ARBA" id="ARBA00004141"/>
    </source>
</evidence>
<dbReference type="GO" id="GO:0016020">
    <property type="term" value="C:membrane"/>
    <property type="evidence" value="ECO:0007669"/>
    <property type="project" value="UniProtKB-SubCell"/>
</dbReference>
<evidence type="ECO:0000256" key="3">
    <source>
        <dbReference type="ARBA" id="ARBA00022989"/>
    </source>
</evidence>
<dbReference type="Proteomes" id="UP001530293">
    <property type="component" value="Unassembled WGS sequence"/>
</dbReference>
<feature type="transmembrane region" description="Helical" evidence="5">
    <location>
        <begin position="92"/>
        <end position="111"/>
    </location>
</feature>
<dbReference type="InterPro" id="IPR036259">
    <property type="entry name" value="MFS_trans_sf"/>
</dbReference>
<sequence>MAAQNKESSEDDERSPQLFHDKSHIIEPADIRAKAVVSAHSLRTSMPTATTTLCILVVIDMFAVALVVPLLHQYYQNAGIHSASQREFLSSLFSSSQIVGGLVIGALSDLGLLSRRRILFLSFVGSAISYTLVVGRLRQLIFSRVLVGLVKQTMTVSTSLLVTWTTPESRAVCMGRLSASTTFAWITGPSVGALLYKHVSPSAPAFFASGLFVLNSILAAILLPADDETTTPNATTCKSVLKDGGMRVASLHANLKTCFSSSVLASVVISLVLYGWVVRTTSYSNMASFYEEKYGIEPHFRGDIKSYQQFLGFLVQSFCVRALLNASGGERRSTCVGAVIMAVATLGEVNANFGVFVSIVCPAVAIADAMIGVSLRSLVTQVSPNESIGSVLAALDVLQNAASITVPFYRTILFKLAMYYGSKDDHASMAGDPEPKLWLVSSCVHWSLLALAQAYLLLPSSPETIRILAKKNR</sequence>
<dbReference type="InterPro" id="IPR011701">
    <property type="entry name" value="MFS"/>
</dbReference>
<feature type="transmembrane region" description="Helical" evidence="5">
    <location>
        <begin position="177"/>
        <end position="196"/>
    </location>
</feature>
<protein>
    <recommendedName>
        <fullName evidence="8">Major facilitator superfamily (MFS) profile domain-containing protein</fullName>
    </recommendedName>
</protein>
<dbReference type="PANTHER" id="PTHR24002:SF3">
    <property type="entry name" value="SOLUTE CARRIER FAMILY 22 MEMBER 18"/>
    <property type="match status" value="1"/>
</dbReference>